<reference evidence="1" key="1">
    <citation type="submission" date="2018-10" db="EMBL/GenBank/DDBJ databases">
        <title>Hidden diversity of soil giant viruses.</title>
        <authorList>
            <person name="Schulz F."/>
            <person name="Alteio L."/>
            <person name="Goudeau D."/>
            <person name="Ryan E.M."/>
            <person name="Malmstrom R.R."/>
            <person name="Blanchard J."/>
            <person name="Woyke T."/>
        </authorList>
    </citation>
    <scope>NUCLEOTIDE SEQUENCE</scope>
    <source>
        <strain evidence="1">HYV1</strain>
    </source>
</reference>
<accession>A0A3G5ABM3</accession>
<protein>
    <submittedName>
        <fullName evidence="1">Histidine phosphatase domain-containing protein</fullName>
    </submittedName>
</protein>
<dbReference type="Gene3D" id="3.40.50.1240">
    <property type="entry name" value="Phosphoglycerate mutase-like"/>
    <property type="match status" value="1"/>
</dbReference>
<organism evidence="1">
    <name type="scientific">Hyperionvirus sp</name>
    <dbReference type="NCBI Taxonomy" id="2487770"/>
    <lineage>
        <taxon>Viruses</taxon>
        <taxon>Varidnaviria</taxon>
        <taxon>Bamfordvirae</taxon>
        <taxon>Nucleocytoviricota</taxon>
        <taxon>Megaviricetes</taxon>
        <taxon>Imitervirales</taxon>
        <taxon>Mimiviridae</taxon>
        <taxon>Klosneuvirinae</taxon>
    </lineage>
</organism>
<name>A0A3G5ABM3_9VIRU</name>
<dbReference type="SUPFAM" id="SSF53254">
    <property type="entry name" value="Phosphoglycerate mutase-like"/>
    <property type="match status" value="1"/>
</dbReference>
<gene>
    <name evidence="1" type="ORF">Hyperionvirus10_47</name>
</gene>
<dbReference type="InterPro" id="IPR029033">
    <property type="entry name" value="His_PPase_superfam"/>
</dbReference>
<sequence length="284" mass="33010">MAAVADIKTLEKIIIFSRHGARGPNKNLPKMPKWEVKDLNDPPLTETGKRMCFDFGKRITESYKNIDFKKSLILSTNFIRTRESAKYFSKGAFGEEFSAEGSEPTIEMKLYRSRSFDTKEWSIVKKSVTFEQIQKDLNIDLGELNEKISVIFGYDIKVPYDYFDVYSTLECYSKEGIEAPKEWTGNIALKSIVHYYFNKIYADVKVQKMFIDDVYELVEEIILNHGIEFAYLSSHDTILFPLVKNITGSTIEIADYCSHIRYEVWSDSIKIYHDDILLTTKKRI</sequence>
<proteinExistence type="predicted"/>
<dbReference type="EMBL" id="MK072392">
    <property type="protein sequence ID" value="AYV83711.1"/>
    <property type="molecule type" value="Genomic_DNA"/>
</dbReference>
<evidence type="ECO:0000313" key="1">
    <source>
        <dbReference type="EMBL" id="AYV83711.1"/>
    </source>
</evidence>